<dbReference type="STRING" id="1724.GCA_001044175_02521"/>
<evidence type="ECO:0000313" key="3">
    <source>
        <dbReference type="Proteomes" id="UP000221653"/>
    </source>
</evidence>
<name>A0A2A9DN54_9CORY</name>
<reference evidence="2 3" key="1">
    <citation type="submission" date="2017-10" db="EMBL/GenBank/DDBJ databases">
        <title>Sequencing the genomes of 1000 actinobacteria strains.</title>
        <authorList>
            <person name="Klenk H.-P."/>
        </authorList>
    </citation>
    <scope>NUCLEOTIDE SEQUENCE [LARGE SCALE GENOMIC DNA]</scope>
    <source>
        <strain evidence="2 3">DSM 20688</strain>
    </source>
</reference>
<proteinExistence type="predicted"/>
<organism evidence="2 3">
    <name type="scientific">Corynebacterium renale</name>
    <dbReference type="NCBI Taxonomy" id="1724"/>
    <lineage>
        <taxon>Bacteria</taxon>
        <taxon>Bacillati</taxon>
        <taxon>Actinomycetota</taxon>
        <taxon>Actinomycetes</taxon>
        <taxon>Mycobacteriales</taxon>
        <taxon>Corynebacteriaceae</taxon>
        <taxon>Corynebacterium</taxon>
    </lineage>
</organism>
<evidence type="ECO:0000313" key="2">
    <source>
        <dbReference type="EMBL" id="PFG27821.1"/>
    </source>
</evidence>
<dbReference type="AlphaFoldDB" id="A0A2A9DN54"/>
<gene>
    <name evidence="2" type="ORF">ATK06_0900</name>
</gene>
<keyword evidence="3" id="KW-1185">Reference proteome</keyword>
<accession>A0A2A9DN54</accession>
<sequence>MMQRTAVTLFGLGLVVAVASLFLSTNPAATFIFWCAYTALFAAATVCAFRARTKAVAWLAPACAVLMFPLLFLVASIAESAGF</sequence>
<dbReference type="Proteomes" id="UP000221653">
    <property type="component" value="Unassembled WGS sequence"/>
</dbReference>
<dbReference type="EMBL" id="PDJF01000001">
    <property type="protein sequence ID" value="PFG27821.1"/>
    <property type="molecule type" value="Genomic_DNA"/>
</dbReference>
<feature type="transmembrane region" description="Helical" evidence="1">
    <location>
        <begin position="56"/>
        <end position="78"/>
    </location>
</feature>
<comment type="caution">
    <text evidence="2">The sequence shown here is derived from an EMBL/GenBank/DDBJ whole genome shotgun (WGS) entry which is preliminary data.</text>
</comment>
<keyword evidence="1" id="KW-1133">Transmembrane helix</keyword>
<dbReference type="RefSeq" id="WP_143341389.1">
    <property type="nucleotide sequence ID" value="NZ_LDYE01000009.1"/>
</dbReference>
<evidence type="ECO:0000256" key="1">
    <source>
        <dbReference type="SAM" id="Phobius"/>
    </source>
</evidence>
<protein>
    <submittedName>
        <fullName evidence="2">Uncharacterized protein</fullName>
    </submittedName>
</protein>
<keyword evidence="1" id="KW-0472">Membrane</keyword>
<keyword evidence="1" id="KW-0812">Transmembrane</keyword>
<feature type="transmembrane region" description="Helical" evidence="1">
    <location>
        <begin position="31"/>
        <end position="49"/>
    </location>
</feature>